<feature type="transmembrane region" description="Helical" evidence="1">
    <location>
        <begin position="31"/>
        <end position="51"/>
    </location>
</feature>
<proteinExistence type="predicted"/>
<feature type="transmembrane region" description="Helical" evidence="1">
    <location>
        <begin position="7"/>
        <end position="25"/>
    </location>
</feature>
<evidence type="ECO:0000256" key="1">
    <source>
        <dbReference type="SAM" id="Phobius"/>
    </source>
</evidence>
<accession>A0A362WZU5</accession>
<dbReference type="EMBL" id="PVEO01000005">
    <property type="protein sequence ID" value="PQV48415.1"/>
    <property type="molecule type" value="Genomic_DNA"/>
</dbReference>
<name>A0A362WZU5_9FLAO</name>
<reference evidence="2 3" key="1">
    <citation type="submission" date="2018-02" db="EMBL/GenBank/DDBJ databases">
        <title>Genomic Encyclopedia of Archaeal and Bacterial Type Strains, Phase II (KMG-II): from individual species to whole genera.</title>
        <authorList>
            <person name="Goeker M."/>
        </authorList>
    </citation>
    <scope>NUCLEOTIDE SEQUENCE [LARGE SCALE GENOMIC DNA]</scope>
    <source>
        <strain evidence="2 3">DSM 21165</strain>
    </source>
</reference>
<gene>
    <name evidence="2" type="ORF">CLV33_105275</name>
</gene>
<organism evidence="2 3">
    <name type="scientific">Jejuia pallidilutea</name>
    <dbReference type="NCBI Taxonomy" id="504487"/>
    <lineage>
        <taxon>Bacteria</taxon>
        <taxon>Pseudomonadati</taxon>
        <taxon>Bacteroidota</taxon>
        <taxon>Flavobacteriia</taxon>
        <taxon>Flavobacteriales</taxon>
        <taxon>Flavobacteriaceae</taxon>
        <taxon>Jejuia</taxon>
    </lineage>
</organism>
<dbReference type="AlphaFoldDB" id="A0A362WZU5"/>
<sequence>MKIPVMFYVALTTFLLVMLTVMVSLNMAFTWVFYTMCLGQAFVLVMVYKVLKDKYTTDKTFENYYEDRPINYRK</sequence>
<keyword evidence="1" id="KW-1133">Transmembrane helix</keyword>
<dbReference type="RefSeq" id="WP_105473854.1">
    <property type="nucleotide sequence ID" value="NZ_PVEO01000005.1"/>
</dbReference>
<evidence type="ECO:0000313" key="2">
    <source>
        <dbReference type="EMBL" id="PQV48415.1"/>
    </source>
</evidence>
<keyword evidence="1" id="KW-0472">Membrane</keyword>
<protein>
    <submittedName>
        <fullName evidence="2">Uncharacterized protein</fullName>
    </submittedName>
</protein>
<keyword evidence="1" id="KW-0812">Transmembrane</keyword>
<evidence type="ECO:0000313" key="3">
    <source>
        <dbReference type="Proteomes" id="UP000251545"/>
    </source>
</evidence>
<dbReference type="Proteomes" id="UP000251545">
    <property type="component" value="Unassembled WGS sequence"/>
</dbReference>
<comment type="caution">
    <text evidence="2">The sequence shown here is derived from an EMBL/GenBank/DDBJ whole genome shotgun (WGS) entry which is preliminary data.</text>
</comment>